<dbReference type="InterPro" id="IPR020825">
    <property type="entry name" value="Phe-tRNA_synthase-like_B3/B4"/>
</dbReference>
<feature type="binding site" evidence="15">
    <location>
        <position position="468"/>
    </location>
    <ligand>
        <name>Mg(2+)</name>
        <dbReference type="ChEBI" id="CHEBI:18420"/>
        <note>shared with alpha subunit</note>
    </ligand>
</feature>
<comment type="similarity">
    <text evidence="2 15">Belongs to the phenylalanyl-tRNA synthetase beta subunit family. Type 1 subfamily.</text>
</comment>
<feature type="binding site" evidence="15">
    <location>
        <position position="462"/>
    </location>
    <ligand>
        <name>Mg(2+)</name>
        <dbReference type="ChEBI" id="CHEBI:18420"/>
        <note>shared with alpha subunit</note>
    </ligand>
</feature>
<dbReference type="PROSITE" id="PS50886">
    <property type="entry name" value="TRBD"/>
    <property type="match status" value="1"/>
</dbReference>
<evidence type="ECO:0000259" key="19">
    <source>
        <dbReference type="PROSITE" id="PS51483"/>
    </source>
</evidence>
<dbReference type="InterPro" id="IPR045060">
    <property type="entry name" value="Phe-tRNA-ligase_IIc_bsu"/>
</dbReference>
<keyword evidence="4 15" id="KW-0963">Cytoplasm</keyword>
<dbReference type="Pfam" id="PF17759">
    <property type="entry name" value="tRNA_synthFbeta"/>
    <property type="match status" value="1"/>
</dbReference>
<dbReference type="GO" id="GO:0016740">
    <property type="term" value="F:transferase activity"/>
    <property type="evidence" value="ECO:0007669"/>
    <property type="project" value="UniProtKB-ARBA"/>
</dbReference>
<dbReference type="GO" id="GO:0005524">
    <property type="term" value="F:ATP binding"/>
    <property type="evidence" value="ECO:0007669"/>
    <property type="project" value="UniProtKB-UniRule"/>
</dbReference>
<dbReference type="PANTHER" id="PTHR10947">
    <property type="entry name" value="PHENYLALANYL-TRNA SYNTHETASE BETA CHAIN AND LEUCINE-RICH REPEAT-CONTAINING PROTEIN 47"/>
    <property type="match status" value="1"/>
</dbReference>
<evidence type="ECO:0000256" key="12">
    <source>
        <dbReference type="ARBA" id="ARBA00022917"/>
    </source>
</evidence>
<gene>
    <name evidence="15 20" type="primary">pheT</name>
    <name evidence="20" type="ORF">IBLFYP30_00204</name>
</gene>
<evidence type="ECO:0000256" key="6">
    <source>
        <dbReference type="ARBA" id="ARBA00022598"/>
    </source>
</evidence>
<dbReference type="CDD" id="cd02796">
    <property type="entry name" value="tRNA_bind_bactPheRS"/>
    <property type="match status" value="1"/>
</dbReference>
<organism evidence="20">
    <name type="scientific">Intestinibacter bartlettii</name>
    <dbReference type="NCBI Taxonomy" id="261299"/>
    <lineage>
        <taxon>Bacteria</taxon>
        <taxon>Bacillati</taxon>
        <taxon>Bacillota</taxon>
        <taxon>Clostridia</taxon>
        <taxon>Peptostreptococcales</taxon>
        <taxon>Peptostreptococcaceae</taxon>
        <taxon>Intestinibacter</taxon>
    </lineage>
</organism>
<dbReference type="CDD" id="cd00769">
    <property type="entry name" value="PheRS_beta_core"/>
    <property type="match status" value="1"/>
</dbReference>
<dbReference type="RefSeq" id="WP_156530769.1">
    <property type="nucleotide sequence ID" value="NZ_CACRUE010000023.1"/>
</dbReference>
<dbReference type="NCBIfam" id="NF045760">
    <property type="entry name" value="YtpR"/>
    <property type="match status" value="1"/>
</dbReference>
<evidence type="ECO:0000256" key="2">
    <source>
        <dbReference type="ARBA" id="ARBA00008653"/>
    </source>
</evidence>
<dbReference type="InterPro" id="IPR005146">
    <property type="entry name" value="B3/B4_tRNA-bd"/>
</dbReference>
<dbReference type="GO" id="GO:0009328">
    <property type="term" value="C:phenylalanine-tRNA ligase complex"/>
    <property type="evidence" value="ECO:0007669"/>
    <property type="project" value="TreeGrafter"/>
</dbReference>
<sequence length="797" mass="88955">MLVPVKWLKDYVDIDIDTVEFADMMTMTGTKTETVEFFGEGIENVVVGKILKIDSHPNAEKLVVCQVEVGEGKTVQICTGAKNVSEGDIVPVALDKAKLPGGIKIKTSKLRGELSEGMMCSANELGINEFYVDDKSKDGIYLLNDFDGMEIGKDIKEALGLYDAVIDFELTANRPDCRSMIGIAREAAVTIGKKIKYPEIEVKECEEEIDFDVKIENPDLCMRYGARIVKDVKIGPSPYWMQRRLIEAGVRPINNIVDITNFVMLEYGQPLHAFDLNQVKTGKIVVKTAENGEKFTTLDNVERTLDDKMLVITDGEKSIALAGVMGGLNSEITDETTDVLFEGAAFNAENTRRTSKVLGLRTEASGRYEKGVATETSKTGVERACQLVEMLGCGRVLKGIAEDYPTKQEKVVLNVNPSRIIKNIGAPITLDEFVKILEDLEFKCNLKSAEEIEIEVPDFRLDMEQEADVYEEIARIYGFEKIPSAQLEGNVTAGVKTDKQKFMDKIKETATSIGLYEILTYSFVSPKSLDRIKLPLDSAKRNYIKLLNPLGEDTSIMRTTMMPSTLNVLYTNASRKVEQALVFECGHTFTPQEGLPIENNHLCIGMYGKDVDFFVLKGSIEKIFSSIGFEGYEIIPETNNSTFHPGRCATIMYKGQYVGTFGEAHPEVIENYNLTQRVYLGEIDLDLVYDNSDRTIIYNPLPKYPSTSRDIALLVKKDVYVGQIEEIIEANGQGLVESYKLFDVYTGSQIADGYKSVAYSITYRSKDKTLTDEDVAKVHDKILSELETKLDAKLRTN</sequence>
<dbReference type="FunFam" id="3.30.70.380:FF:000001">
    <property type="entry name" value="Phenylalanine--tRNA ligase beta subunit"/>
    <property type="match status" value="1"/>
</dbReference>
<dbReference type="Gene3D" id="2.40.50.140">
    <property type="entry name" value="Nucleic acid-binding proteins"/>
    <property type="match status" value="1"/>
</dbReference>
<dbReference type="InterPro" id="IPR045864">
    <property type="entry name" value="aa-tRNA-synth_II/BPL/LPL"/>
</dbReference>
<dbReference type="Pfam" id="PF03147">
    <property type="entry name" value="FDX-ACB"/>
    <property type="match status" value="1"/>
</dbReference>
<dbReference type="SMART" id="SM00896">
    <property type="entry name" value="FDX-ACB"/>
    <property type="match status" value="1"/>
</dbReference>
<dbReference type="Pfam" id="PF03484">
    <property type="entry name" value="B5"/>
    <property type="match status" value="1"/>
</dbReference>
<dbReference type="PROSITE" id="PS51447">
    <property type="entry name" value="FDX_ACB"/>
    <property type="match status" value="1"/>
</dbReference>
<protein>
    <recommendedName>
        <fullName evidence="15">Phenylalanine--tRNA ligase beta subunit</fullName>
        <ecNumber evidence="15">6.1.1.20</ecNumber>
    </recommendedName>
    <alternativeName>
        <fullName evidence="15">Phenylalanyl-tRNA synthetase beta subunit</fullName>
        <shortName evidence="15">PheRS</shortName>
    </alternativeName>
</protein>
<dbReference type="Gene3D" id="3.30.56.10">
    <property type="match status" value="2"/>
</dbReference>
<feature type="binding site" evidence="15">
    <location>
        <position position="472"/>
    </location>
    <ligand>
        <name>Mg(2+)</name>
        <dbReference type="ChEBI" id="CHEBI:18420"/>
        <note>shared with alpha subunit</note>
    </ligand>
</feature>
<keyword evidence="8 15" id="KW-0547">Nucleotide-binding</keyword>
<proteinExistence type="inferred from homology"/>
<dbReference type="InterPro" id="IPR033714">
    <property type="entry name" value="tRNA_bind_bactPheRS"/>
</dbReference>
<dbReference type="AlphaFoldDB" id="A0A6N3B292"/>
<dbReference type="SUPFAM" id="SSF50249">
    <property type="entry name" value="Nucleic acid-binding proteins"/>
    <property type="match status" value="1"/>
</dbReference>
<dbReference type="InterPro" id="IPR005121">
    <property type="entry name" value="Fdx_antiC-bd"/>
</dbReference>
<keyword evidence="7 15" id="KW-0479">Metal-binding</keyword>
<evidence type="ECO:0000256" key="7">
    <source>
        <dbReference type="ARBA" id="ARBA00022723"/>
    </source>
</evidence>
<dbReference type="SMART" id="SM00873">
    <property type="entry name" value="B3_4"/>
    <property type="match status" value="1"/>
</dbReference>
<evidence type="ECO:0000256" key="13">
    <source>
        <dbReference type="ARBA" id="ARBA00023146"/>
    </source>
</evidence>
<feature type="domain" description="TRNA-binding" evidence="17">
    <location>
        <begin position="39"/>
        <end position="156"/>
    </location>
</feature>
<evidence type="ECO:0000256" key="16">
    <source>
        <dbReference type="PROSITE-ProRule" id="PRU00209"/>
    </source>
</evidence>
<comment type="cofactor">
    <cofactor evidence="15">
        <name>Mg(2+)</name>
        <dbReference type="ChEBI" id="CHEBI:18420"/>
    </cofactor>
    <text evidence="15">Binds 2 magnesium ions per tetramer.</text>
</comment>
<evidence type="ECO:0000256" key="3">
    <source>
        <dbReference type="ARBA" id="ARBA00011209"/>
    </source>
</evidence>
<dbReference type="NCBIfam" id="TIGR00472">
    <property type="entry name" value="pheT_bact"/>
    <property type="match status" value="1"/>
</dbReference>
<evidence type="ECO:0000256" key="1">
    <source>
        <dbReference type="ARBA" id="ARBA00004496"/>
    </source>
</evidence>
<dbReference type="FunFam" id="2.40.50.140:FF:000045">
    <property type="entry name" value="Phenylalanine--tRNA ligase beta subunit"/>
    <property type="match status" value="1"/>
</dbReference>
<dbReference type="SUPFAM" id="SSF46955">
    <property type="entry name" value="Putative DNA-binding domain"/>
    <property type="match status" value="1"/>
</dbReference>
<dbReference type="InterPro" id="IPR009061">
    <property type="entry name" value="DNA-bd_dom_put_sf"/>
</dbReference>
<dbReference type="SMART" id="SM00874">
    <property type="entry name" value="B5"/>
    <property type="match status" value="1"/>
</dbReference>
<keyword evidence="9 15" id="KW-0067">ATP-binding</keyword>
<dbReference type="PANTHER" id="PTHR10947:SF0">
    <property type="entry name" value="PHENYLALANINE--TRNA LIGASE BETA SUBUNIT"/>
    <property type="match status" value="1"/>
</dbReference>
<dbReference type="InterPro" id="IPR041616">
    <property type="entry name" value="PheRS_beta_core"/>
</dbReference>
<dbReference type="InterPro" id="IPR002547">
    <property type="entry name" value="tRNA-bd_dom"/>
</dbReference>
<keyword evidence="5 16" id="KW-0820">tRNA-binding</keyword>
<dbReference type="Pfam" id="PF03483">
    <property type="entry name" value="B3_4"/>
    <property type="match status" value="1"/>
</dbReference>
<dbReference type="InterPro" id="IPR012340">
    <property type="entry name" value="NA-bd_OB-fold"/>
</dbReference>
<evidence type="ECO:0000256" key="9">
    <source>
        <dbReference type="ARBA" id="ARBA00022840"/>
    </source>
</evidence>
<evidence type="ECO:0000256" key="4">
    <source>
        <dbReference type="ARBA" id="ARBA00022490"/>
    </source>
</evidence>
<dbReference type="Pfam" id="PF01588">
    <property type="entry name" value="tRNA_bind"/>
    <property type="match status" value="1"/>
</dbReference>
<dbReference type="GO" id="GO:0004826">
    <property type="term" value="F:phenylalanine-tRNA ligase activity"/>
    <property type="evidence" value="ECO:0007669"/>
    <property type="project" value="UniProtKB-UniRule"/>
</dbReference>
<dbReference type="Gene3D" id="3.30.70.380">
    <property type="entry name" value="Ferrodoxin-fold anticodon-binding domain"/>
    <property type="match status" value="1"/>
</dbReference>
<evidence type="ECO:0000313" key="20">
    <source>
        <dbReference type="EMBL" id="VYT96797.1"/>
    </source>
</evidence>
<dbReference type="GO" id="GO:0140096">
    <property type="term" value="F:catalytic activity, acting on a protein"/>
    <property type="evidence" value="ECO:0007669"/>
    <property type="project" value="UniProtKB-ARBA"/>
</dbReference>
<dbReference type="SUPFAM" id="SSF55681">
    <property type="entry name" value="Class II aaRS and biotin synthetases"/>
    <property type="match status" value="1"/>
</dbReference>
<dbReference type="InterPro" id="IPR036690">
    <property type="entry name" value="Fdx_antiC-bd_sf"/>
</dbReference>
<dbReference type="InterPro" id="IPR005147">
    <property type="entry name" value="tRNA_synthase_B5-dom"/>
</dbReference>
<accession>A0A6N3B292</accession>
<dbReference type="GO" id="GO:0000049">
    <property type="term" value="F:tRNA binding"/>
    <property type="evidence" value="ECO:0007669"/>
    <property type="project" value="UniProtKB-UniRule"/>
</dbReference>
<dbReference type="Gene3D" id="3.30.930.10">
    <property type="entry name" value="Bira Bifunctional Protein, Domain 2"/>
    <property type="match status" value="1"/>
</dbReference>
<evidence type="ECO:0000256" key="15">
    <source>
        <dbReference type="HAMAP-Rule" id="MF_00283"/>
    </source>
</evidence>
<dbReference type="FunFam" id="3.50.40.10:FF:000001">
    <property type="entry name" value="Phenylalanine--tRNA ligase beta subunit"/>
    <property type="match status" value="1"/>
</dbReference>
<name>A0A6N3B292_9FIRM</name>
<dbReference type="SUPFAM" id="SSF56037">
    <property type="entry name" value="PheT/TilS domain"/>
    <property type="match status" value="1"/>
</dbReference>
<feature type="domain" description="B5" evidence="19">
    <location>
        <begin position="408"/>
        <end position="484"/>
    </location>
</feature>
<dbReference type="SUPFAM" id="SSF54991">
    <property type="entry name" value="Anticodon-binding domain of PheRS"/>
    <property type="match status" value="1"/>
</dbReference>
<evidence type="ECO:0000259" key="18">
    <source>
        <dbReference type="PROSITE" id="PS51447"/>
    </source>
</evidence>
<dbReference type="GO" id="GO:0000287">
    <property type="term" value="F:magnesium ion binding"/>
    <property type="evidence" value="ECO:0007669"/>
    <property type="project" value="UniProtKB-UniRule"/>
</dbReference>
<dbReference type="EC" id="6.1.1.20" evidence="15"/>
<dbReference type="EMBL" id="CACRUE010000023">
    <property type="protein sequence ID" value="VYT96797.1"/>
    <property type="molecule type" value="Genomic_DNA"/>
</dbReference>
<keyword evidence="11 16" id="KW-0694">RNA-binding</keyword>
<comment type="catalytic activity">
    <reaction evidence="14 15">
        <text>tRNA(Phe) + L-phenylalanine + ATP = L-phenylalanyl-tRNA(Phe) + AMP + diphosphate + H(+)</text>
        <dbReference type="Rhea" id="RHEA:19413"/>
        <dbReference type="Rhea" id="RHEA-COMP:9668"/>
        <dbReference type="Rhea" id="RHEA-COMP:9699"/>
        <dbReference type="ChEBI" id="CHEBI:15378"/>
        <dbReference type="ChEBI" id="CHEBI:30616"/>
        <dbReference type="ChEBI" id="CHEBI:33019"/>
        <dbReference type="ChEBI" id="CHEBI:58095"/>
        <dbReference type="ChEBI" id="CHEBI:78442"/>
        <dbReference type="ChEBI" id="CHEBI:78531"/>
        <dbReference type="ChEBI" id="CHEBI:456215"/>
        <dbReference type="EC" id="6.1.1.20"/>
    </reaction>
</comment>
<keyword evidence="10 15" id="KW-0460">Magnesium</keyword>
<dbReference type="PROSITE" id="PS51483">
    <property type="entry name" value="B5"/>
    <property type="match status" value="1"/>
</dbReference>
<evidence type="ECO:0000256" key="8">
    <source>
        <dbReference type="ARBA" id="ARBA00022741"/>
    </source>
</evidence>
<keyword evidence="6 15" id="KW-0436">Ligase</keyword>
<reference evidence="20" key="1">
    <citation type="submission" date="2019-11" db="EMBL/GenBank/DDBJ databases">
        <authorList>
            <person name="Feng L."/>
        </authorList>
    </citation>
    <scope>NUCLEOTIDE SEQUENCE</scope>
    <source>
        <strain evidence="20">IbartlettiiLFYP30</strain>
    </source>
</reference>
<evidence type="ECO:0000256" key="14">
    <source>
        <dbReference type="ARBA" id="ARBA00049255"/>
    </source>
</evidence>
<dbReference type="HAMAP" id="MF_00283">
    <property type="entry name" value="Phe_tRNA_synth_beta1"/>
    <property type="match status" value="1"/>
</dbReference>
<evidence type="ECO:0000256" key="11">
    <source>
        <dbReference type="ARBA" id="ARBA00022884"/>
    </source>
</evidence>
<comment type="subunit">
    <text evidence="3 15">Tetramer of two alpha and two beta subunits.</text>
</comment>
<dbReference type="GO" id="GO:0006432">
    <property type="term" value="P:phenylalanyl-tRNA aminoacylation"/>
    <property type="evidence" value="ECO:0007669"/>
    <property type="project" value="UniProtKB-UniRule"/>
</dbReference>
<evidence type="ECO:0000259" key="17">
    <source>
        <dbReference type="PROSITE" id="PS50886"/>
    </source>
</evidence>
<feature type="domain" description="FDX-ACB" evidence="18">
    <location>
        <begin position="702"/>
        <end position="795"/>
    </location>
</feature>
<evidence type="ECO:0000256" key="5">
    <source>
        <dbReference type="ARBA" id="ARBA00022555"/>
    </source>
</evidence>
<dbReference type="Gene3D" id="3.50.40.10">
    <property type="entry name" value="Phenylalanyl-trna Synthetase, Chain B, domain 3"/>
    <property type="match status" value="1"/>
</dbReference>
<comment type="subcellular location">
    <subcellularLocation>
        <location evidence="1 15">Cytoplasm</location>
    </subcellularLocation>
</comment>
<evidence type="ECO:0000256" key="10">
    <source>
        <dbReference type="ARBA" id="ARBA00022842"/>
    </source>
</evidence>
<keyword evidence="13 15" id="KW-0030">Aminoacyl-tRNA synthetase</keyword>
<feature type="binding site" evidence="15">
    <location>
        <position position="471"/>
    </location>
    <ligand>
        <name>Mg(2+)</name>
        <dbReference type="ChEBI" id="CHEBI:18420"/>
        <note>shared with alpha subunit</note>
    </ligand>
</feature>
<dbReference type="InterPro" id="IPR004532">
    <property type="entry name" value="Phe-tRNA-ligase_IIc_bsu_bact"/>
</dbReference>
<keyword evidence="12 15" id="KW-0648">Protein biosynthesis</keyword>